<evidence type="ECO:0000313" key="2">
    <source>
        <dbReference type="Proteomes" id="UP000324222"/>
    </source>
</evidence>
<gene>
    <name evidence="1" type="ORF">E2C01_069244</name>
</gene>
<reference evidence="1 2" key="1">
    <citation type="submission" date="2019-05" db="EMBL/GenBank/DDBJ databases">
        <title>Another draft genome of Portunus trituberculatus and its Hox gene families provides insights of decapod evolution.</title>
        <authorList>
            <person name="Jeong J.-H."/>
            <person name="Song I."/>
            <person name="Kim S."/>
            <person name="Choi T."/>
            <person name="Kim D."/>
            <person name="Ryu S."/>
            <person name="Kim W."/>
        </authorList>
    </citation>
    <scope>NUCLEOTIDE SEQUENCE [LARGE SCALE GENOMIC DNA]</scope>
    <source>
        <tissue evidence="1">Muscle</tissue>
    </source>
</reference>
<accession>A0A5B7HYV2</accession>
<dbReference type="EMBL" id="VSRR010039892">
    <property type="protein sequence ID" value="MPC74866.1"/>
    <property type="molecule type" value="Genomic_DNA"/>
</dbReference>
<sequence length="10" mass="1170">MWSSDACQRS</sequence>
<evidence type="ECO:0000313" key="1">
    <source>
        <dbReference type="EMBL" id="MPC74866.1"/>
    </source>
</evidence>
<keyword evidence="2" id="KW-1185">Reference proteome</keyword>
<name>A0A5B7HYV2_PORTR</name>
<comment type="caution">
    <text evidence="1">The sequence shown here is derived from an EMBL/GenBank/DDBJ whole genome shotgun (WGS) entry which is preliminary data.</text>
</comment>
<protein>
    <submittedName>
        <fullName evidence="1">Uncharacterized protein</fullName>
    </submittedName>
</protein>
<dbReference type="Proteomes" id="UP000324222">
    <property type="component" value="Unassembled WGS sequence"/>
</dbReference>
<proteinExistence type="predicted"/>
<organism evidence="1 2">
    <name type="scientific">Portunus trituberculatus</name>
    <name type="common">Swimming crab</name>
    <name type="synonym">Neptunus trituberculatus</name>
    <dbReference type="NCBI Taxonomy" id="210409"/>
    <lineage>
        <taxon>Eukaryota</taxon>
        <taxon>Metazoa</taxon>
        <taxon>Ecdysozoa</taxon>
        <taxon>Arthropoda</taxon>
        <taxon>Crustacea</taxon>
        <taxon>Multicrustacea</taxon>
        <taxon>Malacostraca</taxon>
        <taxon>Eumalacostraca</taxon>
        <taxon>Eucarida</taxon>
        <taxon>Decapoda</taxon>
        <taxon>Pleocyemata</taxon>
        <taxon>Brachyura</taxon>
        <taxon>Eubrachyura</taxon>
        <taxon>Portunoidea</taxon>
        <taxon>Portunidae</taxon>
        <taxon>Portuninae</taxon>
        <taxon>Portunus</taxon>
    </lineage>
</organism>